<proteinExistence type="predicted"/>
<name>A0A117NFL2_PICGL</name>
<sequence length="43" mass="4822">MFMRHARITQSVSLSGMIRGSPESSVWVLGHFCHARMLASGCW</sequence>
<evidence type="ECO:0000313" key="1">
    <source>
        <dbReference type="EMBL" id="KUM45350.1"/>
    </source>
</evidence>
<protein>
    <submittedName>
        <fullName evidence="1">Uncharacterized protein</fullName>
    </submittedName>
</protein>
<comment type="caution">
    <text evidence="1">The sequence shown here is derived from an EMBL/GenBank/DDBJ whole genome shotgun (WGS) entry which is preliminary data.</text>
</comment>
<gene>
    <name evidence="1" type="ORF">ABT39_MTgene3423</name>
</gene>
<accession>A0A117NFL2</accession>
<dbReference type="EMBL" id="LKAM01000020">
    <property type="protein sequence ID" value="KUM45350.1"/>
    <property type="molecule type" value="Genomic_DNA"/>
</dbReference>
<dbReference type="AlphaFoldDB" id="A0A117NFL2"/>
<reference evidence="1" key="1">
    <citation type="journal article" date="2015" name="Genome Biol. Evol.">
        <title>Organellar Genomes of White Spruce (Picea glauca): Assembly and Annotation.</title>
        <authorList>
            <person name="Jackman S.D."/>
            <person name="Warren R.L."/>
            <person name="Gibb E.A."/>
            <person name="Vandervalk B.P."/>
            <person name="Mohamadi H."/>
            <person name="Chu J."/>
            <person name="Raymond A."/>
            <person name="Pleasance S."/>
            <person name="Coope R."/>
            <person name="Wildung M.R."/>
            <person name="Ritland C.E."/>
            <person name="Bousquet J."/>
            <person name="Jones S.J."/>
            <person name="Bohlmann J."/>
            <person name="Birol I."/>
        </authorList>
    </citation>
    <scope>NUCLEOTIDE SEQUENCE [LARGE SCALE GENOMIC DNA]</scope>
    <source>
        <tissue evidence="1">Flushing bud</tissue>
    </source>
</reference>
<organism evidence="1">
    <name type="scientific">Picea glauca</name>
    <name type="common">White spruce</name>
    <name type="synonym">Pinus glauca</name>
    <dbReference type="NCBI Taxonomy" id="3330"/>
    <lineage>
        <taxon>Eukaryota</taxon>
        <taxon>Viridiplantae</taxon>
        <taxon>Streptophyta</taxon>
        <taxon>Embryophyta</taxon>
        <taxon>Tracheophyta</taxon>
        <taxon>Spermatophyta</taxon>
        <taxon>Pinopsida</taxon>
        <taxon>Pinidae</taxon>
        <taxon>Conifers I</taxon>
        <taxon>Pinales</taxon>
        <taxon>Pinaceae</taxon>
        <taxon>Picea</taxon>
    </lineage>
</organism>
<geneLocation type="mitochondrion" evidence="1"/>
<keyword evidence="1" id="KW-0496">Mitochondrion</keyword>